<protein>
    <submittedName>
        <fullName evidence="1">Uncharacterized protein</fullName>
    </submittedName>
</protein>
<dbReference type="AlphaFoldDB" id="A0A8K0GAR3"/>
<evidence type="ECO:0000313" key="1">
    <source>
        <dbReference type="EMBL" id="KAF2897840.1"/>
    </source>
</evidence>
<organism evidence="1 2">
    <name type="scientific">Ignelater luminosus</name>
    <name type="common">Cucubano</name>
    <name type="synonym">Pyrophorus luminosus</name>
    <dbReference type="NCBI Taxonomy" id="2038154"/>
    <lineage>
        <taxon>Eukaryota</taxon>
        <taxon>Metazoa</taxon>
        <taxon>Ecdysozoa</taxon>
        <taxon>Arthropoda</taxon>
        <taxon>Hexapoda</taxon>
        <taxon>Insecta</taxon>
        <taxon>Pterygota</taxon>
        <taxon>Neoptera</taxon>
        <taxon>Endopterygota</taxon>
        <taxon>Coleoptera</taxon>
        <taxon>Polyphaga</taxon>
        <taxon>Elateriformia</taxon>
        <taxon>Elateroidea</taxon>
        <taxon>Elateridae</taxon>
        <taxon>Agrypninae</taxon>
        <taxon>Pyrophorini</taxon>
        <taxon>Ignelater</taxon>
    </lineage>
</organism>
<name>A0A8K0GAR3_IGNLU</name>
<evidence type="ECO:0000313" key="2">
    <source>
        <dbReference type="Proteomes" id="UP000801492"/>
    </source>
</evidence>
<proteinExistence type="predicted"/>
<reference evidence="1" key="1">
    <citation type="submission" date="2019-08" db="EMBL/GenBank/DDBJ databases">
        <title>The genome of the North American firefly Photinus pyralis.</title>
        <authorList>
            <consortium name="Photinus pyralis genome working group"/>
            <person name="Fallon T.R."/>
            <person name="Sander Lower S.E."/>
            <person name="Weng J.-K."/>
        </authorList>
    </citation>
    <scope>NUCLEOTIDE SEQUENCE</scope>
    <source>
        <strain evidence="1">TRF0915ILg1</strain>
        <tissue evidence="1">Whole body</tissue>
    </source>
</reference>
<dbReference type="OrthoDB" id="6766065at2759"/>
<dbReference type="EMBL" id="VTPC01003907">
    <property type="protein sequence ID" value="KAF2897840.1"/>
    <property type="molecule type" value="Genomic_DNA"/>
</dbReference>
<dbReference type="GO" id="GO:0003676">
    <property type="term" value="F:nucleic acid binding"/>
    <property type="evidence" value="ECO:0007669"/>
    <property type="project" value="InterPro"/>
</dbReference>
<gene>
    <name evidence="1" type="ORF">ILUMI_08335</name>
</gene>
<dbReference type="Gene3D" id="3.30.420.10">
    <property type="entry name" value="Ribonuclease H-like superfamily/Ribonuclease H"/>
    <property type="match status" value="1"/>
</dbReference>
<comment type="caution">
    <text evidence="1">The sequence shown here is derived from an EMBL/GenBank/DDBJ whole genome shotgun (WGS) entry which is preliminary data.</text>
</comment>
<accession>A0A8K0GAR3</accession>
<keyword evidence="2" id="KW-1185">Reference proteome</keyword>
<sequence length="128" mass="14737">MVWMDISWNGKEKLYSVPQGVKIKAEDYTEDILVPIVKPLNTFISRARRLHETKMIQSCVKEKLSNFIAREDCPSASPDLNLQNYDLWSKLRLDVCSKPHTSLESPKQSLVKKWETFVQGKARTAIEA</sequence>
<dbReference type="Proteomes" id="UP000801492">
    <property type="component" value="Unassembled WGS sequence"/>
</dbReference>
<dbReference type="InterPro" id="IPR036397">
    <property type="entry name" value="RNaseH_sf"/>
</dbReference>